<dbReference type="InterPro" id="IPR029063">
    <property type="entry name" value="SAM-dependent_MTases_sf"/>
</dbReference>
<name>A0A1M7Z7Z6_9HYPH</name>
<dbReference type="AlphaFoldDB" id="A0A1M7Z7Z6"/>
<dbReference type="STRING" id="1123029.SAMN02745172_00473"/>
<dbReference type="GO" id="GO:0032259">
    <property type="term" value="P:methylation"/>
    <property type="evidence" value="ECO:0007669"/>
    <property type="project" value="UniProtKB-KW"/>
</dbReference>
<dbReference type="EMBL" id="FRXO01000001">
    <property type="protein sequence ID" value="SHO60964.1"/>
    <property type="molecule type" value="Genomic_DNA"/>
</dbReference>
<protein>
    <submittedName>
        <fullName evidence="1">Methyltransferase domain-containing protein</fullName>
    </submittedName>
</protein>
<dbReference type="Pfam" id="PF13489">
    <property type="entry name" value="Methyltransf_23"/>
    <property type="match status" value="1"/>
</dbReference>
<dbReference type="CDD" id="cd02440">
    <property type="entry name" value="AdoMet_MTases"/>
    <property type="match status" value="1"/>
</dbReference>
<sequence length="248" mass="28178">MSRIYQNKEEIDSEQIREFFNERARKEANAVNAVMLQSSGSTIALDRDAHEREYLLPRLSKPSKILDFGCGAGRLSKVYAGESHSYLGLDFSEDLISLASKESSAGDVYFQLADIPNIDPSTLKLKPPFDYFIVTGLFIYLNDQAVFDTLSLIAQLSSKNALVYIRESVSEMDVRLTLKEYFSEELDQVYNAIYRTPDELRDVIGSTLVPAGFQFQADGDYAFPPHLRNRAETAQRYFILSRGTVFYR</sequence>
<keyword evidence="1" id="KW-0808">Transferase</keyword>
<keyword evidence="1" id="KW-0489">Methyltransferase</keyword>
<proteinExistence type="predicted"/>
<dbReference type="Proteomes" id="UP000186406">
    <property type="component" value="Unassembled WGS sequence"/>
</dbReference>
<dbReference type="RefSeq" id="WP_175563589.1">
    <property type="nucleotide sequence ID" value="NZ_FRXO01000001.1"/>
</dbReference>
<evidence type="ECO:0000313" key="2">
    <source>
        <dbReference type="Proteomes" id="UP000186406"/>
    </source>
</evidence>
<gene>
    <name evidence="1" type="ORF">SAMN02745172_00473</name>
</gene>
<accession>A0A1M7Z7Z6</accession>
<keyword evidence="2" id="KW-1185">Reference proteome</keyword>
<reference evidence="1 2" key="1">
    <citation type="submission" date="2016-12" db="EMBL/GenBank/DDBJ databases">
        <authorList>
            <person name="Song W.-J."/>
            <person name="Kurnit D.M."/>
        </authorList>
    </citation>
    <scope>NUCLEOTIDE SEQUENCE [LARGE SCALE GENOMIC DNA]</scope>
    <source>
        <strain evidence="1 2">DSM 19599</strain>
    </source>
</reference>
<evidence type="ECO:0000313" key="1">
    <source>
        <dbReference type="EMBL" id="SHO60964.1"/>
    </source>
</evidence>
<organism evidence="1 2">
    <name type="scientific">Pseudoxanthobacter soli DSM 19599</name>
    <dbReference type="NCBI Taxonomy" id="1123029"/>
    <lineage>
        <taxon>Bacteria</taxon>
        <taxon>Pseudomonadati</taxon>
        <taxon>Pseudomonadota</taxon>
        <taxon>Alphaproteobacteria</taxon>
        <taxon>Hyphomicrobiales</taxon>
        <taxon>Segnochrobactraceae</taxon>
        <taxon>Pseudoxanthobacter</taxon>
    </lineage>
</organism>
<dbReference type="SUPFAM" id="SSF53335">
    <property type="entry name" value="S-adenosyl-L-methionine-dependent methyltransferases"/>
    <property type="match status" value="1"/>
</dbReference>
<dbReference type="Gene3D" id="3.40.50.150">
    <property type="entry name" value="Vaccinia Virus protein VP39"/>
    <property type="match status" value="1"/>
</dbReference>
<dbReference type="GO" id="GO:0008168">
    <property type="term" value="F:methyltransferase activity"/>
    <property type="evidence" value="ECO:0007669"/>
    <property type="project" value="UniProtKB-KW"/>
</dbReference>